<evidence type="ECO:0000313" key="1">
    <source>
        <dbReference type="EMBL" id="SUZ63131.1"/>
    </source>
</evidence>
<sequence>MKKLIVFILILIQTSSFSQEWKQIGQDIDGESLIDKSGFAVSLSSDGTIVAIGARENDGATFDITDDRGHVRVYKNIDGTWIQMGGDIDGEARDDFSGSSVSLSSDGTRLAIGTPANDGNGISSGHVRVYEYTSGTWEQMGSDIDGDAEGDYSGQSVSLSDDGFILAIGANYNDGNGIDAGQVRIYQYEGSDWVQMGVDIYGEAAGDGSGHSISLSDDGFRVAIGAFSNDGNGPGSGHVRVYQYGGDAWMQVGEDIDGEAEDDYSGSSISLSSDGSIVAIGANYNDGNGINSGHVRVYKYMSDAWVQMGEDIDGEATTDQSGYAVSLSSDGSIVAVGAYANDGNGQGSGHVRVYKYFSGTWIQLGSDIDGETEGDGSGASTSLSSDGYIVAIGAYANDGNGENAGHVRVFYISGIDSCAFNILPVPVNDHYKLMIGDSIMVDAADGLLSNDINAENNSLYVELLEGPKQGLISLNSDGSFNYNHDGSDNLYDSITYSVKGNCIDCDSICIEGKAYFNIICIESIDLGLDIERCVGETITLDVGLGYDNYLWSTGDTTPSIIVNQTGKYSVSVSRYPVGFNEVIPSCTVSDTIIVIFSIPPAPSGEVKQTKVCGSNLSSLDALGSDIKWYDALSGGNTLSLSTILMDGNVYYASQTISGCESVDRLAVSVELDFSNNQIIFPYQFKPPNAFSPNGDGINDTYILSNLPDPSQNLPIDVCDDNFKYISIIDRNGVEVYKSYDRNFEWDGSGLSSGIYFYFIKYTISEYKGTITIFK</sequence>
<reference evidence="1" key="1">
    <citation type="submission" date="2018-05" db="EMBL/GenBank/DDBJ databases">
        <authorList>
            <person name="Lanie J.A."/>
            <person name="Ng W.-L."/>
            <person name="Kazmierczak K.M."/>
            <person name="Andrzejewski T.M."/>
            <person name="Davidsen T.M."/>
            <person name="Wayne K.J."/>
            <person name="Tettelin H."/>
            <person name="Glass J.I."/>
            <person name="Rusch D."/>
            <person name="Podicherti R."/>
            <person name="Tsui H.-C.T."/>
            <person name="Winkler M.E."/>
        </authorList>
    </citation>
    <scope>NUCLEOTIDE SEQUENCE</scope>
</reference>
<dbReference type="Pfam" id="PF17963">
    <property type="entry name" value="Big_9"/>
    <property type="match status" value="1"/>
</dbReference>
<dbReference type="AlphaFoldDB" id="A0A381P874"/>
<protein>
    <recommendedName>
        <fullName evidence="2">Ig-like domain-containing protein</fullName>
    </recommendedName>
</protein>
<accession>A0A381P874</accession>
<dbReference type="EMBL" id="UINC01000908">
    <property type="protein sequence ID" value="SUZ63131.1"/>
    <property type="molecule type" value="Genomic_DNA"/>
</dbReference>
<dbReference type="PANTHER" id="PTHR36220:SF1">
    <property type="entry name" value="GAMMA TUBULIN COMPLEX COMPONENT C-TERMINAL DOMAIN-CONTAINING PROTEIN"/>
    <property type="match status" value="1"/>
</dbReference>
<dbReference type="Pfam" id="PF13585">
    <property type="entry name" value="CHU_C"/>
    <property type="match status" value="1"/>
</dbReference>
<organism evidence="1">
    <name type="scientific">marine metagenome</name>
    <dbReference type="NCBI Taxonomy" id="408172"/>
    <lineage>
        <taxon>unclassified sequences</taxon>
        <taxon>metagenomes</taxon>
        <taxon>ecological metagenomes</taxon>
    </lineage>
</organism>
<name>A0A381P874_9ZZZZ</name>
<dbReference type="InterPro" id="IPR011043">
    <property type="entry name" value="Gal_Oxase/kelch_b-propeller"/>
</dbReference>
<dbReference type="SUPFAM" id="SSF50965">
    <property type="entry name" value="Galactose oxidase, central domain"/>
    <property type="match status" value="1"/>
</dbReference>
<dbReference type="PANTHER" id="PTHR36220">
    <property type="entry name" value="UNNAMED PRODUCT"/>
    <property type="match status" value="1"/>
</dbReference>
<proteinExistence type="predicted"/>
<gene>
    <name evidence="1" type="ORF">METZ01_LOCUS15985</name>
</gene>
<evidence type="ECO:0008006" key="2">
    <source>
        <dbReference type="Google" id="ProtNLM"/>
    </source>
</evidence>